<evidence type="ECO:0000256" key="2">
    <source>
        <dbReference type="SAM" id="SignalP"/>
    </source>
</evidence>
<gene>
    <name evidence="4" type="ORF">E0H45_02955</name>
</gene>
<comment type="caution">
    <text evidence="4">The sequence shown here is derived from an EMBL/GenBank/DDBJ whole genome shotgun (WGS) entry which is preliminary data.</text>
</comment>
<dbReference type="EMBL" id="SJJZ01000001">
    <property type="protein sequence ID" value="TCC10299.1"/>
    <property type="molecule type" value="Genomic_DNA"/>
</dbReference>
<evidence type="ECO:0000259" key="3">
    <source>
        <dbReference type="Pfam" id="PF14230"/>
    </source>
</evidence>
<dbReference type="AlphaFoldDB" id="A0A4R0HR75"/>
<keyword evidence="5" id="KW-1185">Reference proteome</keyword>
<dbReference type="InterPro" id="IPR029050">
    <property type="entry name" value="Immunoprotect_excell_Ig-like"/>
</dbReference>
<feature type="domain" description="DUF4333" evidence="3">
    <location>
        <begin position="20"/>
        <end position="94"/>
    </location>
</feature>
<dbReference type="Pfam" id="PF14230">
    <property type="entry name" value="DUF4333"/>
    <property type="match status" value="1"/>
</dbReference>
<accession>A0A4R0HR75</accession>
<evidence type="ECO:0000313" key="5">
    <source>
        <dbReference type="Proteomes" id="UP000292346"/>
    </source>
</evidence>
<protein>
    <submittedName>
        <fullName evidence="4">DUF4333 domain-containing protein</fullName>
    </submittedName>
</protein>
<sequence>MPAITSSQRSSRSAAALLAAVLAGCSAEVTVGGGTVDSDRTAAAVTTYLREHVPDIQVGAVSCPKDVKVAEGKTFQCTADVAGTQLPVTVTLSHVTDGDYTYELKPAKALIDTGKVVTEIRSRLPAQAAGASIDCGTPLIRVVEVGGKIPCTVSLAGKRQAVQTVVDDLGGTVHFEPATVWVVTPPSIGKIGDKLTVYGESGAAQLEVTVTRLKFTTGDDFDQPEHGLYMGAYVTLRALIDQQDLIEITAVANGTTYSGDAIVTSTTFDPPLAAAILNQGEQTAGWLIFDVPTRHGQLVIHDTDNHQLGAWKY</sequence>
<feature type="signal peptide" evidence="2">
    <location>
        <begin position="1"/>
        <end position="27"/>
    </location>
</feature>
<reference evidence="4 5" key="1">
    <citation type="submission" date="2019-02" db="EMBL/GenBank/DDBJ databases">
        <title>Kribbella capetownensis sp. nov. and Kribbella speibonae sp. nov., isolated from soil.</title>
        <authorList>
            <person name="Curtis S.M."/>
            <person name="Norton I."/>
            <person name="Everest G.J."/>
            <person name="Meyers P.R."/>
        </authorList>
    </citation>
    <scope>NUCLEOTIDE SEQUENCE [LARGE SCALE GENOMIC DNA]</scope>
    <source>
        <strain evidence="4 5">KCTC 29219</strain>
    </source>
</reference>
<name>A0A4R0HR75_9ACTN</name>
<proteinExistence type="predicted"/>
<dbReference type="OrthoDB" id="5244388at2"/>
<keyword evidence="1 2" id="KW-0732">Signal</keyword>
<organism evidence="4 5">
    <name type="scientific">Kribbella soli</name>
    <dbReference type="NCBI Taxonomy" id="1124743"/>
    <lineage>
        <taxon>Bacteria</taxon>
        <taxon>Bacillati</taxon>
        <taxon>Actinomycetota</taxon>
        <taxon>Actinomycetes</taxon>
        <taxon>Propionibacteriales</taxon>
        <taxon>Kribbellaceae</taxon>
        <taxon>Kribbella</taxon>
    </lineage>
</organism>
<dbReference type="Proteomes" id="UP000292346">
    <property type="component" value="Unassembled WGS sequence"/>
</dbReference>
<evidence type="ECO:0000256" key="1">
    <source>
        <dbReference type="ARBA" id="ARBA00022729"/>
    </source>
</evidence>
<dbReference type="RefSeq" id="WP_131334715.1">
    <property type="nucleotide sequence ID" value="NZ_SJJZ01000001.1"/>
</dbReference>
<dbReference type="SUPFAM" id="SSF81982">
    <property type="entry name" value="Antigen MPT63/MPB63 (immunoprotective extracellular protein)"/>
    <property type="match status" value="1"/>
</dbReference>
<feature type="chain" id="PRO_5039694048" evidence="2">
    <location>
        <begin position="28"/>
        <end position="313"/>
    </location>
</feature>
<evidence type="ECO:0000313" key="4">
    <source>
        <dbReference type="EMBL" id="TCC10299.1"/>
    </source>
</evidence>
<dbReference type="Gene3D" id="2.60.40.1240">
    <property type="match status" value="1"/>
</dbReference>
<dbReference type="InterPro" id="IPR025637">
    <property type="entry name" value="DUF4333"/>
</dbReference>